<keyword evidence="2" id="KW-1185">Reference proteome</keyword>
<evidence type="ECO:0000313" key="1">
    <source>
        <dbReference type="EMBL" id="SDR51070.1"/>
    </source>
</evidence>
<sequence length="410" mass="46212">MGFLDRFRKSSPPQPPSQPEYAEWFMSALRDAGDTRTWTYEQERGRLVETGLAAGAASGIINLVNMHQDYVNAGPEGRPDCMRRQVAGMMQQFVPPNFADAKTKLRPVIRSTTERGVIKLQGFGNGPKVEMAYRALCENIEIGIAYDGEFNVMRLSKATFEQWGITFDDAFDIAVDNLRAESSKPWLAMQNGVFLSQFGDFYDASRLLLTDLLYRQPIMGAPVVMAPNRTVLLLTGDRNDAGLQTLVDVAEQALAQTRSLPPLMLRWSGAAWERFVPESLAEKLHRLRLRELTVDYQDQQATLNDAHKQKGHDVFVAEHTILQRADGEQRSICVWSEGVHSLLPDTDFIALYRPSTNQTAFVPRNEFRQQFADIANPTEHLPIRYEVKAFPDEETFVGLTGRYGKLPGHS</sequence>
<accession>A0A1H1JMC4</accession>
<organism evidence="1 2">
    <name type="scientific">Paraburkholderia fungorum</name>
    <dbReference type="NCBI Taxonomy" id="134537"/>
    <lineage>
        <taxon>Bacteria</taxon>
        <taxon>Pseudomonadati</taxon>
        <taxon>Pseudomonadota</taxon>
        <taxon>Betaproteobacteria</taxon>
        <taxon>Burkholderiales</taxon>
        <taxon>Burkholderiaceae</taxon>
        <taxon>Paraburkholderia</taxon>
    </lineage>
</organism>
<dbReference type="EMBL" id="FNKP01000003">
    <property type="protein sequence ID" value="SDR51070.1"/>
    <property type="molecule type" value="Genomic_DNA"/>
</dbReference>
<protein>
    <recommendedName>
        <fullName evidence="3">DUF1444 family protein</fullName>
    </recommendedName>
</protein>
<dbReference type="OrthoDB" id="6770354at2"/>
<name>A0A1H1JMC4_9BURK</name>
<reference evidence="2" key="1">
    <citation type="submission" date="2016-10" db="EMBL/GenBank/DDBJ databases">
        <authorList>
            <person name="Varghese N."/>
        </authorList>
    </citation>
    <scope>NUCLEOTIDE SEQUENCE [LARGE SCALE GENOMIC DNA]</scope>
    <source>
        <strain evidence="2">GAS106B</strain>
    </source>
</reference>
<dbReference type="Proteomes" id="UP000183487">
    <property type="component" value="Unassembled WGS sequence"/>
</dbReference>
<proteinExistence type="predicted"/>
<dbReference type="AlphaFoldDB" id="A0A1H1JMC4"/>
<dbReference type="RefSeq" id="WP_074772158.1">
    <property type="nucleotide sequence ID" value="NZ_FNKP01000003.1"/>
</dbReference>
<evidence type="ECO:0000313" key="2">
    <source>
        <dbReference type="Proteomes" id="UP000183487"/>
    </source>
</evidence>
<gene>
    <name evidence="1" type="ORF">SAMN05443245_6828</name>
</gene>
<evidence type="ECO:0008006" key="3">
    <source>
        <dbReference type="Google" id="ProtNLM"/>
    </source>
</evidence>